<gene>
    <name evidence="1" type="ORF">J7T54_007665</name>
</gene>
<comment type="caution">
    <text evidence="1">The sequence shown here is derived from an EMBL/GenBank/DDBJ whole genome shotgun (WGS) entry which is preliminary data.</text>
</comment>
<name>A0A9Q0B9Y0_9HYPO</name>
<evidence type="ECO:0000313" key="1">
    <source>
        <dbReference type="EMBL" id="KAI6778057.1"/>
    </source>
</evidence>
<keyword evidence="2" id="KW-1185">Reference proteome</keyword>
<evidence type="ECO:0000313" key="2">
    <source>
        <dbReference type="Proteomes" id="UP001055219"/>
    </source>
</evidence>
<organism evidence="1 2">
    <name type="scientific">Emericellopsis cladophorae</name>
    <dbReference type="NCBI Taxonomy" id="2686198"/>
    <lineage>
        <taxon>Eukaryota</taxon>
        <taxon>Fungi</taxon>
        <taxon>Dikarya</taxon>
        <taxon>Ascomycota</taxon>
        <taxon>Pezizomycotina</taxon>
        <taxon>Sordariomycetes</taxon>
        <taxon>Hypocreomycetidae</taxon>
        <taxon>Hypocreales</taxon>
        <taxon>Bionectriaceae</taxon>
        <taxon>Emericellopsis</taxon>
    </lineage>
</organism>
<dbReference type="AlphaFoldDB" id="A0A9Q0B9Y0"/>
<dbReference type="RefSeq" id="XP_051358913.1">
    <property type="nucleotide sequence ID" value="XM_051510166.1"/>
</dbReference>
<dbReference type="GeneID" id="75834139"/>
<reference evidence="1" key="2">
    <citation type="submission" date="2022-07" db="EMBL/GenBank/DDBJ databases">
        <authorList>
            <person name="Goncalves M.F.M."/>
            <person name="Hilario S."/>
            <person name="Van De Peer Y."/>
            <person name="Esteves A.C."/>
            <person name="Alves A."/>
        </authorList>
    </citation>
    <scope>NUCLEOTIDE SEQUENCE</scope>
    <source>
        <strain evidence="1">MUM 19.33</strain>
    </source>
</reference>
<accession>A0A9Q0B9Y0</accession>
<protein>
    <submittedName>
        <fullName evidence="1">Uncharacterized protein</fullName>
    </submittedName>
</protein>
<proteinExistence type="predicted"/>
<dbReference type="Proteomes" id="UP001055219">
    <property type="component" value="Unassembled WGS sequence"/>
</dbReference>
<dbReference type="EMBL" id="JAGIXG020000084">
    <property type="protein sequence ID" value="KAI6778057.1"/>
    <property type="molecule type" value="Genomic_DNA"/>
</dbReference>
<reference evidence="1" key="1">
    <citation type="journal article" date="2021" name="J Fungi (Basel)">
        <title>Genomic and Metabolomic Analyses of the Marine Fungus Emericellopsis cladophorae: Insights into Saltwater Adaptability Mechanisms and Its Biosynthetic Potential.</title>
        <authorList>
            <person name="Goncalves M.F.M."/>
            <person name="Hilario S."/>
            <person name="Van de Peer Y."/>
            <person name="Esteves A.C."/>
            <person name="Alves A."/>
        </authorList>
    </citation>
    <scope>NUCLEOTIDE SEQUENCE</scope>
    <source>
        <strain evidence="1">MUM 19.33</strain>
    </source>
</reference>
<dbReference type="OrthoDB" id="2922289at2759"/>
<sequence length="406" mass="46237">MQCPAPPLHRLCAVADASTTLTAEAVADIVRLGGLVKLYIQLCSSKVVADMRMHNIFLGNNPETRKTPRREQCPARRLEYEPLYWCVISVFRAPHEGYKVDYTFLFTIFTGPTHNMAGAHELAISLERMRPYVAYDFASAHLSKLWQFGYGENYRGRFQDDDKRGPGKCPCCDETTSRRYRLGATHADFLEPFELLTLPQRSNPSAWLEYHENSHELLGALWTDLREHFFDNDVLFLRGVVADDVFDFLDHHAQAEHVKLLRLERAALEMKIKTEMVFNLALDTDHESEEDEKLHAVDHVEVATIKTTRRAYGLIRHLYPTTAEESGRTYPRDKFVAAMGDLCFAVTNCGGSAVALFPVEPLGGKPVGMRINLHRPHEPNINLTDMSMFAERMGKKFGWTRGLFEA</sequence>